<dbReference type="GO" id="GO:0006354">
    <property type="term" value="P:DNA-templated transcription elongation"/>
    <property type="evidence" value="ECO:0007669"/>
    <property type="project" value="InterPro"/>
</dbReference>
<protein>
    <recommendedName>
        <fullName evidence="4">Transcription termination/antitermination protein NusG</fullName>
    </recommendedName>
</protein>
<proteinExistence type="inferred from homology"/>
<comment type="similarity">
    <text evidence="4">Belongs to the NusG family.</text>
</comment>
<keyword evidence="2 4" id="KW-0805">Transcription regulation</keyword>
<organism evidence="6 7">
    <name type="scientific">Desulforudis audaxviator (strain MP104C)</name>
    <dbReference type="NCBI Taxonomy" id="477974"/>
    <lineage>
        <taxon>Bacteria</taxon>
        <taxon>Bacillati</taxon>
        <taxon>Bacillota</taxon>
        <taxon>Clostridia</taxon>
        <taxon>Thermoanaerobacterales</taxon>
        <taxon>Candidatus Desulforudaceae</taxon>
        <taxon>Candidatus Desulforudis</taxon>
    </lineage>
</organism>
<dbReference type="eggNOG" id="COG0250">
    <property type="taxonomic scope" value="Bacteria"/>
</dbReference>
<gene>
    <name evidence="6" type="ordered locus">Daud_1705</name>
</gene>
<dbReference type="PRINTS" id="PR00338">
    <property type="entry name" value="NUSGTNSCPFCT"/>
</dbReference>
<dbReference type="InterPro" id="IPR008991">
    <property type="entry name" value="Translation_prot_SH3-like_sf"/>
</dbReference>
<dbReference type="Gene3D" id="3.30.70.940">
    <property type="entry name" value="NusG, N-terminal domain"/>
    <property type="match status" value="1"/>
</dbReference>
<evidence type="ECO:0000256" key="2">
    <source>
        <dbReference type="ARBA" id="ARBA00023015"/>
    </source>
</evidence>
<reference evidence="6 7" key="2">
    <citation type="journal article" date="2008" name="Science">
        <title>Environmental genomics reveals a single-species ecosystem deep within Earth.</title>
        <authorList>
            <person name="Chivian D."/>
            <person name="Brodie E.L."/>
            <person name="Alm E.J."/>
            <person name="Culley D.E."/>
            <person name="Dehal P.S."/>
            <person name="Desantis T.Z."/>
            <person name="Gihring T.M."/>
            <person name="Lapidus A."/>
            <person name="Lin L.H."/>
            <person name="Lowry S.R."/>
            <person name="Moser D.P."/>
            <person name="Richardson P.M."/>
            <person name="Southam G."/>
            <person name="Wanger G."/>
            <person name="Pratt L.M."/>
            <person name="Andersen G.L."/>
            <person name="Hazen T.C."/>
            <person name="Brockman F.J."/>
            <person name="Arkin A.P."/>
            <person name="Onstott T.C."/>
        </authorList>
    </citation>
    <scope>NUCLEOTIDE SEQUENCE [LARGE SCALE GENOMIC DNA]</scope>
    <source>
        <strain evidence="6 7">MP104C</strain>
    </source>
</reference>
<name>B1I6V9_DESAP</name>
<dbReference type="AlphaFoldDB" id="B1I6V9"/>
<dbReference type="Proteomes" id="UP000008544">
    <property type="component" value="Chromosome"/>
</dbReference>
<dbReference type="InterPro" id="IPR006645">
    <property type="entry name" value="NGN-like_dom"/>
</dbReference>
<dbReference type="OrthoDB" id="1681764at2"/>
<evidence type="ECO:0000256" key="1">
    <source>
        <dbReference type="ARBA" id="ARBA00022814"/>
    </source>
</evidence>
<dbReference type="InterPro" id="IPR001062">
    <property type="entry name" value="Transcrpt_antiterm_NusG"/>
</dbReference>
<dbReference type="PANTHER" id="PTHR30265:SF4">
    <property type="entry name" value="KOW MOTIF FAMILY PROTEIN, EXPRESSED"/>
    <property type="match status" value="1"/>
</dbReference>
<dbReference type="HOGENOM" id="CLU_067287_5_0_9"/>
<dbReference type="SMART" id="SM00738">
    <property type="entry name" value="NGN"/>
    <property type="match status" value="1"/>
</dbReference>
<dbReference type="CDD" id="cd06091">
    <property type="entry name" value="KOW_NusG"/>
    <property type="match status" value="1"/>
</dbReference>
<evidence type="ECO:0000313" key="7">
    <source>
        <dbReference type="Proteomes" id="UP000008544"/>
    </source>
</evidence>
<dbReference type="Pfam" id="PF02357">
    <property type="entry name" value="NusG"/>
    <property type="match status" value="1"/>
</dbReference>
<dbReference type="SUPFAM" id="SSF82679">
    <property type="entry name" value="N-utilization substance G protein NusG, N-terminal domain"/>
    <property type="match status" value="1"/>
</dbReference>
<accession>B1I6V9</accession>
<keyword evidence="1 4" id="KW-0889">Transcription antitermination</keyword>
<dbReference type="STRING" id="477974.Daud_1705"/>
<evidence type="ECO:0000313" key="6">
    <source>
        <dbReference type="EMBL" id="ACA60204.1"/>
    </source>
</evidence>
<keyword evidence="7" id="KW-1185">Reference proteome</keyword>
<feature type="domain" description="NusG-like N-terminal" evidence="5">
    <location>
        <begin position="2"/>
        <end position="101"/>
    </location>
</feature>
<dbReference type="EMBL" id="CP000860">
    <property type="protein sequence ID" value="ACA60204.1"/>
    <property type="molecule type" value="Genomic_DNA"/>
</dbReference>
<dbReference type="GO" id="GO:0006353">
    <property type="term" value="P:DNA-templated transcription termination"/>
    <property type="evidence" value="ECO:0007669"/>
    <property type="project" value="UniProtKB-KW"/>
</dbReference>
<dbReference type="InterPro" id="IPR043425">
    <property type="entry name" value="NusG-like"/>
</dbReference>
<dbReference type="SUPFAM" id="SSF50104">
    <property type="entry name" value="Translation proteins SH3-like domain"/>
    <property type="match status" value="1"/>
</dbReference>
<sequence length="173" mass="19035">MALQWCAVNTKPKKEDFAARQLEAKGLEVFLPRISVTRKRGASKFSLWEPLFPGYLFVKLLPEPVQVQRVNWTPGVRRLLCAGDTPVPVPDEAIALIRQRVGPGGRLTPKPQAEFPAGSRVAVRHGPFAGLLGVVEKPMSGRGRVRVLLELLQRQTAVEIDAVDLDRLGWAGA</sequence>
<evidence type="ECO:0000259" key="5">
    <source>
        <dbReference type="SMART" id="SM00738"/>
    </source>
</evidence>
<keyword evidence="4" id="KW-0806">Transcription termination</keyword>
<evidence type="ECO:0000256" key="4">
    <source>
        <dbReference type="RuleBase" id="RU000538"/>
    </source>
</evidence>
<keyword evidence="3 4" id="KW-0804">Transcription</keyword>
<dbReference type="RefSeq" id="WP_012302785.1">
    <property type="nucleotide sequence ID" value="NC_010424.1"/>
</dbReference>
<evidence type="ECO:0000256" key="3">
    <source>
        <dbReference type="ARBA" id="ARBA00023163"/>
    </source>
</evidence>
<dbReference type="InterPro" id="IPR036735">
    <property type="entry name" value="NGN_dom_sf"/>
</dbReference>
<dbReference type="KEGG" id="dau:Daud_1705"/>
<reference evidence="7" key="1">
    <citation type="submission" date="2007-10" db="EMBL/GenBank/DDBJ databases">
        <title>Complete sequence of chromosome of Desulforudis audaxviator MP104C.</title>
        <authorList>
            <person name="Copeland A."/>
            <person name="Lucas S."/>
            <person name="Lapidus A."/>
            <person name="Barry K."/>
            <person name="Glavina del Rio T."/>
            <person name="Dalin E."/>
            <person name="Tice H."/>
            <person name="Bruce D."/>
            <person name="Pitluck S."/>
            <person name="Lowry S.R."/>
            <person name="Larimer F."/>
            <person name="Land M.L."/>
            <person name="Hauser L."/>
            <person name="Kyrpides N."/>
            <person name="Ivanova N.N."/>
            <person name="Richardson P."/>
        </authorList>
    </citation>
    <scope>NUCLEOTIDE SEQUENCE [LARGE SCALE GENOMIC DNA]</scope>
    <source>
        <strain evidence="7">MP104C</strain>
    </source>
</reference>
<comment type="function">
    <text evidence="4">Participates in transcription elongation, termination and antitermination.</text>
</comment>
<dbReference type="GO" id="GO:0031564">
    <property type="term" value="P:transcription antitermination"/>
    <property type="evidence" value="ECO:0007669"/>
    <property type="project" value="UniProtKB-KW"/>
</dbReference>
<dbReference type="GO" id="GO:0032784">
    <property type="term" value="P:regulation of DNA-templated transcription elongation"/>
    <property type="evidence" value="ECO:0007669"/>
    <property type="project" value="InterPro"/>
</dbReference>
<dbReference type="PANTHER" id="PTHR30265">
    <property type="entry name" value="RHO-INTERACTING TRANSCRIPTION TERMINATION FACTOR NUSG"/>
    <property type="match status" value="1"/>
</dbReference>